<keyword evidence="3" id="KW-1185">Reference proteome</keyword>
<dbReference type="EMBL" id="CP098502">
    <property type="protein sequence ID" value="UTI65414.1"/>
    <property type="molecule type" value="Genomic_DNA"/>
</dbReference>
<gene>
    <name evidence="2" type="ORF">NBH00_04175</name>
</gene>
<protein>
    <submittedName>
        <fullName evidence="2">Uncharacterized protein</fullName>
    </submittedName>
</protein>
<sequence length="96" mass="10734">MRALLAPPLAVGTLGLVIGLIGVIVAATAVNIVRLRKDKNATFLEWDPVDRAGWHRELDEADVHLMLAEHNARRARDGLRPETMEEYAEAVRRRQA</sequence>
<evidence type="ECO:0000313" key="3">
    <source>
        <dbReference type="Proteomes" id="UP001056035"/>
    </source>
</evidence>
<dbReference type="RefSeq" id="WP_254572095.1">
    <property type="nucleotide sequence ID" value="NZ_CP098502.1"/>
</dbReference>
<dbReference type="Proteomes" id="UP001056035">
    <property type="component" value="Chromosome"/>
</dbReference>
<evidence type="ECO:0000313" key="2">
    <source>
        <dbReference type="EMBL" id="UTI65414.1"/>
    </source>
</evidence>
<name>A0ABY5DWV1_9ACTN</name>
<feature type="transmembrane region" description="Helical" evidence="1">
    <location>
        <begin position="12"/>
        <end position="33"/>
    </location>
</feature>
<organism evidence="2 3">
    <name type="scientific">Paraconexibacter antarcticus</name>
    <dbReference type="NCBI Taxonomy" id="2949664"/>
    <lineage>
        <taxon>Bacteria</taxon>
        <taxon>Bacillati</taxon>
        <taxon>Actinomycetota</taxon>
        <taxon>Thermoleophilia</taxon>
        <taxon>Solirubrobacterales</taxon>
        <taxon>Paraconexibacteraceae</taxon>
        <taxon>Paraconexibacter</taxon>
    </lineage>
</organism>
<accession>A0ABY5DWV1</accession>
<keyword evidence="1" id="KW-0812">Transmembrane</keyword>
<proteinExistence type="predicted"/>
<reference evidence="2 3" key="1">
    <citation type="submission" date="2022-06" db="EMBL/GenBank/DDBJ databases">
        <title>Paraconexibacter antarcticus.</title>
        <authorList>
            <person name="Kim C.S."/>
        </authorList>
    </citation>
    <scope>NUCLEOTIDE SEQUENCE [LARGE SCALE GENOMIC DNA]</scope>
    <source>
        <strain evidence="2 3">02-257</strain>
    </source>
</reference>
<evidence type="ECO:0000256" key="1">
    <source>
        <dbReference type="SAM" id="Phobius"/>
    </source>
</evidence>
<keyword evidence="1" id="KW-0472">Membrane</keyword>
<keyword evidence="1" id="KW-1133">Transmembrane helix</keyword>